<sequence length="462" mass="53238">MAYYFHRSVLPSHLITHQVRNSIFQLSLLRFYTNSTFPSSLPNIPSKEFTTAFVLDRYLNKVEKALKKFIFVSLISSTIFISSDLFLAWCWNNYNKRKFNKTVEKGTWPDVVRITENELVPRPLITKHLKKILVPHKNQSTYYVVCGEHGTGKTTLMRIASREVGGDKKGGIQGGRGVIYVDIPPEVSDVENFGKQFGKALNFTFEKRISLTGQLMKKIFDKDSNKDPKWIRALEAFKSASAMYKKKNPCHQPPVIVYDNISQLIHIDPKILDFLQDDAKDNADYRNYITVFVCSEGSVSRRMESRSSWSRADKPVIEISDLNKEESMKYLSKRGIKEEEVKRLYELVGSRILNLKYVADKSLIGQTFEVIKQQVFGIVYDNIEKAGMNPGQPNHEAAKIIIKALRNSNNMLHVSKLREMTKVEPNKLLESNVFAYHPENKTVTFQSRSTECYIYENEKFIN</sequence>
<dbReference type="AlphaFoldDB" id="A0A397SWB0"/>
<keyword evidence="4" id="KW-1185">Reference proteome</keyword>
<dbReference type="Proteomes" id="UP000265703">
    <property type="component" value="Unassembled WGS sequence"/>
</dbReference>
<dbReference type="InterPro" id="IPR027417">
    <property type="entry name" value="P-loop_NTPase"/>
</dbReference>
<dbReference type="STRING" id="658196.A0A397SWB0"/>
<dbReference type="PANTHER" id="PTHR36168">
    <property type="entry name" value="CHROMOSOME 1, WHOLE GENOME SHOTGUN SEQUENCE"/>
    <property type="match status" value="1"/>
</dbReference>
<comment type="caution">
    <text evidence="3">The sequence shown here is derived from an EMBL/GenBank/DDBJ whole genome shotgun (WGS) entry which is preliminary data.</text>
</comment>
<keyword evidence="1" id="KW-0472">Membrane</keyword>
<dbReference type="InterPro" id="IPR011579">
    <property type="entry name" value="ATPase_dom"/>
</dbReference>
<dbReference type="PANTHER" id="PTHR36168:SF1">
    <property type="entry name" value="ORC1-LIKE AAA ATPASE DOMAIN-CONTAINING PROTEIN"/>
    <property type="match status" value="1"/>
</dbReference>
<accession>A0A397SWB0</accession>
<protein>
    <submittedName>
        <fullName evidence="3">P-loop containing nucleoside triphosphate hydrolase protein</fullName>
    </submittedName>
</protein>
<feature type="transmembrane region" description="Helical" evidence="1">
    <location>
        <begin position="69"/>
        <end position="91"/>
    </location>
</feature>
<dbReference type="Pfam" id="PF01637">
    <property type="entry name" value="ATPase_2"/>
    <property type="match status" value="1"/>
</dbReference>
<reference evidence="3 4" key="1">
    <citation type="submission" date="2018-06" db="EMBL/GenBank/DDBJ databases">
        <title>Comparative genomics reveals the genomic features of Rhizophagus irregularis, R. cerebriforme, R. diaphanum and Gigaspora rosea, and their symbiotic lifestyle signature.</title>
        <authorList>
            <person name="Morin E."/>
            <person name="San Clemente H."/>
            <person name="Chen E.C.H."/>
            <person name="De La Providencia I."/>
            <person name="Hainaut M."/>
            <person name="Kuo A."/>
            <person name="Kohler A."/>
            <person name="Murat C."/>
            <person name="Tang N."/>
            <person name="Roy S."/>
            <person name="Loubradou J."/>
            <person name="Henrissat B."/>
            <person name="Grigoriev I.V."/>
            <person name="Corradi N."/>
            <person name="Roux C."/>
            <person name="Martin F.M."/>
        </authorList>
    </citation>
    <scope>NUCLEOTIDE SEQUENCE [LARGE SCALE GENOMIC DNA]</scope>
    <source>
        <strain evidence="3 4">DAOM 227022</strain>
    </source>
</reference>
<keyword evidence="3" id="KW-0378">Hydrolase</keyword>
<dbReference type="SUPFAM" id="SSF52540">
    <property type="entry name" value="P-loop containing nucleoside triphosphate hydrolases"/>
    <property type="match status" value="1"/>
</dbReference>
<evidence type="ECO:0000313" key="3">
    <source>
        <dbReference type="EMBL" id="RIA88305.1"/>
    </source>
</evidence>
<organism evidence="3 4">
    <name type="scientific">Glomus cerebriforme</name>
    <dbReference type="NCBI Taxonomy" id="658196"/>
    <lineage>
        <taxon>Eukaryota</taxon>
        <taxon>Fungi</taxon>
        <taxon>Fungi incertae sedis</taxon>
        <taxon>Mucoromycota</taxon>
        <taxon>Glomeromycotina</taxon>
        <taxon>Glomeromycetes</taxon>
        <taxon>Glomerales</taxon>
        <taxon>Glomeraceae</taxon>
        <taxon>Glomus</taxon>
    </lineage>
</organism>
<keyword evidence="1" id="KW-1133">Transmembrane helix</keyword>
<proteinExistence type="predicted"/>
<evidence type="ECO:0000259" key="2">
    <source>
        <dbReference type="Pfam" id="PF01637"/>
    </source>
</evidence>
<dbReference type="GO" id="GO:0005524">
    <property type="term" value="F:ATP binding"/>
    <property type="evidence" value="ECO:0007669"/>
    <property type="project" value="InterPro"/>
</dbReference>
<evidence type="ECO:0000256" key="1">
    <source>
        <dbReference type="SAM" id="Phobius"/>
    </source>
</evidence>
<dbReference type="Gene3D" id="3.40.50.300">
    <property type="entry name" value="P-loop containing nucleotide triphosphate hydrolases"/>
    <property type="match status" value="1"/>
</dbReference>
<gene>
    <name evidence="3" type="ORF">C1645_826568</name>
</gene>
<dbReference type="EMBL" id="QKYT01000270">
    <property type="protein sequence ID" value="RIA88305.1"/>
    <property type="molecule type" value="Genomic_DNA"/>
</dbReference>
<evidence type="ECO:0000313" key="4">
    <source>
        <dbReference type="Proteomes" id="UP000265703"/>
    </source>
</evidence>
<dbReference type="OrthoDB" id="2432464at2759"/>
<keyword evidence="1" id="KW-0812">Transmembrane</keyword>
<feature type="domain" description="ATPase" evidence="2">
    <location>
        <begin position="136"/>
        <end position="355"/>
    </location>
</feature>
<name>A0A397SWB0_9GLOM</name>
<dbReference type="GO" id="GO:0016787">
    <property type="term" value="F:hydrolase activity"/>
    <property type="evidence" value="ECO:0007669"/>
    <property type="project" value="UniProtKB-KW"/>
</dbReference>